<dbReference type="AlphaFoldDB" id="A0A8B8FZ07"/>
<dbReference type="PANTHER" id="PTHR46599">
    <property type="entry name" value="PIGGYBAC TRANSPOSABLE ELEMENT-DERIVED PROTEIN 4"/>
    <property type="match status" value="1"/>
</dbReference>
<feature type="domain" description="PiggyBac transposable element-derived protein" evidence="1">
    <location>
        <begin position="2"/>
        <end position="63"/>
    </location>
</feature>
<evidence type="ECO:0000313" key="3">
    <source>
        <dbReference type="RefSeq" id="XP_025415610.1"/>
    </source>
</evidence>
<evidence type="ECO:0000259" key="1">
    <source>
        <dbReference type="Pfam" id="PF13843"/>
    </source>
</evidence>
<protein>
    <submittedName>
        <fullName evidence="3">Uncharacterized protein LOC112687234</fullName>
    </submittedName>
</protein>
<dbReference type="Pfam" id="PF13843">
    <property type="entry name" value="DDE_Tnp_1_7"/>
    <property type="match status" value="1"/>
</dbReference>
<gene>
    <name evidence="3" type="primary">LOC112687234</name>
</gene>
<dbReference type="GeneID" id="112687234"/>
<dbReference type="InterPro" id="IPR029526">
    <property type="entry name" value="PGBD"/>
</dbReference>
<dbReference type="Proteomes" id="UP000694846">
    <property type="component" value="Unplaced"/>
</dbReference>
<organism evidence="2 3">
    <name type="scientific">Sipha flava</name>
    <name type="common">yellow sugarcane aphid</name>
    <dbReference type="NCBI Taxonomy" id="143950"/>
    <lineage>
        <taxon>Eukaryota</taxon>
        <taxon>Metazoa</taxon>
        <taxon>Ecdysozoa</taxon>
        <taxon>Arthropoda</taxon>
        <taxon>Hexapoda</taxon>
        <taxon>Insecta</taxon>
        <taxon>Pterygota</taxon>
        <taxon>Neoptera</taxon>
        <taxon>Paraneoptera</taxon>
        <taxon>Hemiptera</taxon>
        <taxon>Sternorrhyncha</taxon>
        <taxon>Aphidomorpha</taxon>
        <taxon>Aphidoidea</taxon>
        <taxon>Aphididae</taxon>
        <taxon>Sipha</taxon>
    </lineage>
</organism>
<evidence type="ECO:0000313" key="2">
    <source>
        <dbReference type="Proteomes" id="UP000694846"/>
    </source>
</evidence>
<keyword evidence="2" id="KW-1185">Reference proteome</keyword>
<proteinExistence type="predicted"/>
<name>A0A8B8FZ07_9HEMI</name>
<accession>A0A8B8FZ07</accession>
<reference evidence="3" key="1">
    <citation type="submission" date="2025-08" db="UniProtKB">
        <authorList>
            <consortium name="RefSeq"/>
        </authorList>
    </citation>
    <scope>IDENTIFICATION</scope>
    <source>
        <tissue evidence="3">Whole body</tissue>
    </source>
</reference>
<sequence>MHHQKEFDEDIQKLEIISYYNRTKGGVDALDEKCSVYCTGRRTRRWPLAIFYRLLDISSVNSFVLHNSFKNNSILSRSDFMKKLAFELVKPELERRYENGCILRDIRFSIGRVLGKSKNLKDTPLYEGKLKKQKTCRICPPKLKRKTTFQCYLCGDPICLQCCKTVCSKCMGC</sequence>
<dbReference type="RefSeq" id="XP_025415610.1">
    <property type="nucleotide sequence ID" value="XM_025559825.1"/>
</dbReference>
<dbReference type="OrthoDB" id="6585434at2759"/>
<dbReference type="PANTHER" id="PTHR46599:SF6">
    <property type="entry name" value="DUAL SPECIFICITY PHOSPHATASE 26"/>
    <property type="match status" value="1"/>
</dbReference>